<dbReference type="AlphaFoldDB" id="A0A8J6UQG1"/>
<dbReference type="Gene3D" id="3.30.1380.10">
    <property type="match status" value="1"/>
</dbReference>
<evidence type="ECO:0000259" key="1">
    <source>
        <dbReference type="Pfam" id="PF02557"/>
    </source>
</evidence>
<keyword evidence="3" id="KW-1185">Reference proteome</keyword>
<reference evidence="2" key="1">
    <citation type="submission" date="2020-09" db="EMBL/GenBank/DDBJ databases">
        <title>A novel bacterium of genus Neiella, isolated from South China Sea.</title>
        <authorList>
            <person name="Huang H."/>
            <person name="Mo K."/>
            <person name="Hu Y."/>
        </authorList>
    </citation>
    <scope>NUCLEOTIDE SEQUENCE</scope>
    <source>
        <strain evidence="2">HB171785</strain>
    </source>
</reference>
<name>A0A8J6UQG1_9GAMM</name>
<dbReference type="CDD" id="cd14847">
    <property type="entry name" value="DD-carboxypeptidase_like"/>
    <property type="match status" value="1"/>
</dbReference>
<dbReference type="InterPro" id="IPR009045">
    <property type="entry name" value="Zn_M74/Hedgehog-like"/>
</dbReference>
<feature type="domain" description="D-alanyl-D-alanine carboxypeptidase-like core" evidence="1">
    <location>
        <begin position="28"/>
        <end position="179"/>
    </location>
</feature>
<dbReference type="Pfam" id="PF02557">
    <property type="entry name" value="VanY"/>
    <property type="match status" value="1"/>
</dbReference>
<dbReference type="PANTHER" id="PTHR34385:SF1">
    <property type="entry name" value="PEPTIDOGLYCAN L-ALANYL-D-GLUTAMATE ENDOPEPTIDASE CWLK"/>
    <property type="match status" value="1"/>
</dbReference>
<organism evidence="2 3">
    <name type="scientific">Neiella litorisoli</name>
    <dbReference type="NCBI Taxonomy" id="2771431"/>
    <lineage>
        <taxon>Bacteria</taxon>
        <taxon>Pseudomonadati</taxon>
        <taxon>Pseudomonadota</taxon>
        <taxon>Gammaproteobacteria</taxon>
        <taxon>Alteromonadales</taxon>
        <taxon>Echinimonadaceae</taxon>
        <taxon>Neiella</taxon>
    </lineage>
</organism>
<evidence type="ECO:0000313" key="3">
    <source>
        <dbReference type="Proteomes" id="UP000638014"/>
    </source>
</evidence>
<sequence>MTMPALQPANWLGLSSSHLSQIDDHHALLAPAKLAWLAMAKAAAEDGLELNLVSSFRSFQRQQLIWDSKFNGQRAVLDDHHAPVAMETLTELQKIHAIMRFSALPGTSRHHWGTDLDVYSKPLQQQPLQLIASEYQAGGPQFATWQWLQQRAHEFDFFFPYATDLGGVACEPWHLSHAPSAQKVEAMRQPEAILDAIINANVAGQKTIAANFDTLFERFVSPISRLG</sequence>
<dbReference type="SUPFAM" id="SSF55166">
    <property type="entry name" value="Hedgehog/DD-peptidase"/>
    <property type="match status" value="1"/>
</dbReference>
<evidence type="ECO:0000313" key="2">
    <source>
        <dbReference type="EMBL" id="MBD1391202.1"/>
    </source>
</evidence>
<dbReference type="PANTHER" id="PTHR34385">
    <property type="entry name" value="D-ALANYL-D-ALANINE CARBOXYPEPTIDASE"/>
    <property type="match status" value="1"/>
</dbReference>
<dbReference type="Proteomes" id="UP000638014">
    <property type="component" value="Unassembled WGS sequence"/>
</dbReference>
<comment type="caution">
    <text evidence="2">The sequence shown here is derived from an EMBL/GenBank/DDBJ whole genome shotgun (WGS) entry which is preliminary data.</text>
</comment>
<dbReference type="InterPro" id="IPR003709">
    <property type="entry name" value="VanY-like_core_dom"/>
</dbReference>
<dbReference type="GO" id="GO:0008233">
    <property type="term" value="F:peptidase activity"/>
    <property type="evidence" value="ECO:0007669"/>
    <property type="project" value="InterPro"/>
</dbReference>
<accession>A0A8J6UQG1</accession>
<protein>
    <submittedName>
        <fullName evidence="2">M15 family metallopeptidase</fullName>
    </submittedName>
</protein>
<dbReference type="InterPro" id="IPR052179">
    <property type="entry name" value="DD-CPase-like"/>
</dbReference>
<dbReference type="EMBL" id="JACXAF010000030">
    <property type="protein sequence ID" value="MBD1391202.1"/>
    <property type="molecule type" value="Genomic_DNA"/>
</dbReference>
<dbReference type="GO" id="GO:0006508">
    <property type="term" value="P:proteolysis"/>
    <property type="evidence" value="ECO:0007669"/>
    <property type="project" value="InterPro"/>
</dbReference>
<proteinExistence type="predicted"/>
<gene>
    <name evidence="2" type="ORF">IC617_17385</name>
</gene>